<evidence type="ECO:0000313" key="2">
    <source>
        <dbReference type="Proteomes" id="UP000605990"/>
    </source>
</evidence>
<dbReference type="RefSeq" id="WP_166125533.1">
    <property type="nucleotide sequence ID" value="NZ_JAANOQ010000002.1"/>
</dbReference>
<proteinExistence type="predicted"/>
<name>A0ABR7J176_9FLAO</name>
<dbReference type="EMBL" id="JACRUN010000008">
    <property type="protein sequence ID" value="MBC5835786.1"/>
    <property type="molecule type" value="Genomic_DNA"/>
</dbReference>
<sequence>MDPNESLIYQKWCWENNITIYPKPVVYNGSRCKIVINTNGVENIRKEVYEDKPSSRLIEIEVSPGKTKKVKQVIPGLYDEIRRLYKETYLLNKDLVA</sequence>
<keyword evidence="2" id="KW-1185">Reference proteome</keyword>
<dbReference type="Proteomes" id="UP000605990">
    <property type="component" value="Unassembled WGS sequence"/>
</dbReference>
<protein>
    <submittedName>
        <fullName evidence="1">Uncharacterized protein</fullName>
    </submittedName>
</protein>
<accession>A0ABR7J176</accession>
<gene>
    <name evidence="1" type="ORF">H8R27_12895</name>
</gene>
<reference evidence="1 2" key="1">
    <citation type="submission" date="2020-08" db="EMBL/GenBank/DDBJ databases">
        <title>Description of novel Flavobacterium F-408 isolate.</title>
        <authorList>
            <person name="Saticioglu I.B."/>
            <person name="Duman M."/>
            <person name="Altun S."/>
        </authorList>
    </citation>
    <scope>NUCLEOTIDE SEQUENCE [LARGE SCALE GENOMIC DNA]</scope>
    <source>
        <strain evidence="1 2">F-408</strain>
    </source>
</reference>
<evidence type="ECO:0000313" key="1">
    <source>
        <dbReference type="EMBL" id="MBC5835786.1"/>
    </source>
</evidence>
<organism evidence="1 2">
    <name type="scientific">Flavobacterium bernardetii</name>
    <dbReference type="NCBI Taxonomy" id="2813823"/>
    <lineage>
        <taxon>Bacteria</taxon>
        <taxon>Pseudomonadati</taxon>
        <taxon>Bacteroidota</taxon>
        <taxon>Flavobacteriia</taxon>
        <taxon>Flavobacteriales</taxon>
        <taxon>Flavobacteriaceae</taxon>
        <taxon>Flavobacterium</taxon>
    </lineage>
</organism>
<comment type="caution">
    <text evidence="1">The sequence shown here is derived from an EMBL/GenBank/DDBJ whole genome shotgun (WGS) entry which is preliminary data.</text>
</comment>